<feature type="transmembrane region" description="Helical" evidence="7">
    <location>
        <begin position="18"/>
        <end position="37"/>
    </location>
</feature>
<comment type="subcellular location">
    <subcellularLocation>
        <location evidence="2">Cell membrane</location>
        <topology evidence="2">Single-pass type II membrane protein</topology>
    </subcellularLocation>
    <subcellularLocation>
        <location evidence="7">Membrane</location>
        <topology evidence="7">Single-pass type II membrane protein</topology>
    </subcellularLocation>
</comment>
<comment type="catalytic activity">
    <reaction evidence="1 7">
        <text>Cleavage of hydrophobic, N-terminal signal or leader sequences from secreted and periplasmic proteins.</text>
        <dbReference type="EC" id="3.4.21.89"/>
    </reaction>
</comment>
<dbReference type="Pfam" id="PF10502">
    <property type="entry name" value="Peptidase_S26"/>
    <property type="match status" value="1"/>
</dbReference>
<feature type="active site" evidence="6">
    <location>
        <position position="46"/>
    </location>
</feature>
<protein>
    <recommendedName>
        <fullName evidence="4 7">Signal peptidase I</fullName>
        <ecNumber evidence="4 7">3.4.21.89</ecNumber>
    </recommendedName>
</protein>
<dbReference type="NCBIfam" id="TIGR02227">
    <property type="entry name" value="sigpep_I_bact"/>
    <property type="match status" value="1"/>
</dbReference>
<keyword evidence="7" id="KW-0472">Membrane</keyword>
<evidence type="ECO:0000313" key="9">
    <source>
        <dbReference type="EMBL" id="SFJ80320.1"/>
    </source>
</evidence>
<dbReference type="GO" id="GO:0005886">
    <property type="term" value="C:plasma membrane"/>
    <property type="evidence" value="ECO:0007669"/>
    <property type="project" value="UniProtKB-SubCell"/>
</dbReference>
<evidence type="ECO:0000256" key="3">
    <source>
        <dbReference type="ARBA" id="ARBA00009370"/>
    </source>
</evidence>
<dbReference type="InterPro" id="IPR036286">
    <property type="entry name" value="LexA/Signal_pep-like_sf"/>
</dbReference>
<keyword evidence="5 7" id="KW-0378">Hydrolase</keyword>
<dbReference type="AlphaFoldDB" id="A0A1I3UBE4"/>
<gene>
    <name evidence="9" type="ORF">SAMN05421852_12320</name>
</gene>
<dbReference type="Proteomes" id="UP000199545">
    <property type="component" value="Unassembled WGS sequence"/>
</dbReference>
<keyword evidence="10" id="KW-1185">Reference proteome</keyword>
<dbReference type="InterPro" id="IPR019758">
    <property type="entry name" value="Pept_S26A_signal_pept_1_CS"/>
</dbReference>
<dbReference type="CDD" id="cd06530">
    <property type="entry name" value="S26_SPase_I"/>
    <property type="match status" value="1"/>
</dbReference>
<proteinExistence type="inferred from homology"/>
<dbReference type="GO" id="GO:0009003">
    <property type="term" value="F:signal peptidase activity"/>
    <property type="evidence" value="ECO:0007669"/>
    <property type="project" value="UniProtKB-EC"/>
</dbReference>
<evidence type="ECO:0000256" key="2">
    <source>
        <dbReference type="ARBA" id="ARBA00004401"/>
    </source>
</evidence>
<keyword evidence="7" id="KW-1133">Transmembrane helix</keyword>
<evidence type="ECO:0000256" key="6">
    <source>
        <dbReference type="PIRSR" id="PIRSR600223-1"/>
    </source>
</evidence>
<keyword evidence="7" id="KW-0645">Protease</keyword>
<dbReference type="InterPro" id="IPR000223">
    <property type="entry name" value="Pept_S26A_signal_pept_1"/>
</dbReference>
<dbReference type="PANTHER" id="PTHR43390:SF1">
    <property type="entry name" value="CHLOROPLAST PROCESSING PEPTIDASE"/>
    <property type="match status" value="1"/>
</dbReference>
<dbReference type="PANTHER" id="PTHR43390">
    <property type="entry name" value="SIGNAL PEPTIDASE I"/>
    <property type="match status" value="1"/>
</dbReference>
<dbReference type="Gene3D" id="2.10.109.10">
    <property type="entry name" value="Umud Fragment, subunit A"/>
    <property type="match status" value="1"/>
</dbReference>
<evidence type="ECO:0000256" key="4">
    <source>
        <dbReference type="ARBA" id="ARBA00013208"/>
    </source>
</evidence>
<evidence type="ECO:0000256" key="5">
    <source>
        <dbReference type="ARBA" id="ARBA00022801"/>
    </source>
</evidence>
<dbReference type="PRINTS" id="PR00727">
    <property type="entry name" value="LEADERPTASE"/>
</dbReference>
<sequence>MVKRNPVMRRIRLEYFEWIWYTGIALLLALVVRTFLFQPVPLSGPSMLPTFHQGNWVVINKWIYALYQPKRGEIVIFYGPHQRIYIKRVIAVGGDIIEAHGGKIYINRKQVQERYLSHTYTTNFPPQKVPVGKLFVMGDNRLNSLDSRDFGPISIKQLVGRADLIIWPWAEMKWIGKVGDSR</sequence>
<evidence type="ECO:0000256" key="1">
    <source>
        <dbReference type="ARBA" id="ARBA00000677"/>
    </source>
</evidence>
<organism evidence="9 10">
    <name type="scientific">Thermoflavimicrobium dichotomicum</name>
    <dbReference type="NCBI Taxonomy" id="46223"/>
    <lineage>
        <taxon>Bacteria</taxon>
        <taxon>Bacillati</taxon>
        <taxon>Bacillota</taxon>
        <taxon>Bacilli</taxon>
        <taxon>Bacillales</taxon>
        <taxon>Thermoactinomycetaceae</taxon>
        <taxon>Thermoflavimicrobium</taxon>
    </lineage>
</organism>
<dbReference type="SUPFAM" id="SSF51306">
    <property type="entry name" value="LexA/Signal peptidase"/>
    <property type="match status" value="1"/>
</dbReference>
<evidence type="ECO:0000259" key="8">
    <source>
        <dbReference type="Pfam" id="PF10502"/>
    </source>
</evidence>
<evidence type="ECO:0000313" key="10">
    <source>
        <dbReference type="Proteomes" id="UP000199545"/>
    </source>
</evidence>
<reference evidence="9 10" key="1">
    <citation type="submission" date="2016-10" db="EMBL/GenBank/DDBJ databases">
        <authorList>
            <person name="de Groot N.N."/>
        </authorList>
    </citation>
    <scope>NUCLEOTIDE SEQUENCE [LARGE SCALE GENOMIC DNA]</scope>
    <source>
        <strain evidence="9 10">DSM 44778</strain>
    </source>
</reference>
<dbReference type="GO" id="GO:0006465">
    <property type="term" value="P:signal peptide processing"/>
    <property type="evidence" value="ECO:0007669"/>
    <property type="project" value="InterPro"/>
</dbReference>
<name>A0A1I3UBE4_9BACL</name>
<keyword evidence="7" id="KW-0812">Transmembrane</keyword>
<dbReference type="EC" id="3.4.21.89" evidence="4 7"/>
<dbReference type="EMBL" id="FORR01000023">
    <property type="protein sequence ID" value="SFJ80320.1"/>
    <property type="molecule type" value="Genomic_DNA"/>
</dbReference>
<dbReference type="GO" id="GO:0004252">
    <property type="term" value="F:serine-type endopeptidase activity"/>
    <property type="evidence" value="ECO:0007669"/>
    <property type="project" value="InterPro"/>
</dbReference>
<dbReference type="PROSITE" id="PS00761">
    <property type="entry name" value="SPASE_I_3"/>
    <property type="match status" value="1"/>
</dbReference>
<comment type="similarity">
    <text evidence="3 7">Belongs to the peptidase S26 family.</text>
</comment>
<feature type="domain" description="Peptidase S26" evidence="8">
    <location>
        <begin position="16"/>
        <end position="167"/>
    </location>
</feature>
<feature type="active site" evidence="6">
    <location>
        <position position="87"/>
    </location>
</feature>
<dbReference type="STRING" id="46223.SAMN05421852_12320"/>
<evidence type="ECO:0000256" key="7">
    <source>
        <dbReference type="RuleBase" id="RU362042"/>
    </source>
</evidence>
<accession>A0A1I3UBE4</accession>
<dbReference type="InterPro" id="IPR019533">
    <property type="entry name" value="Peptidase_S26"/>
</dbReference>